<organism evidence="2 3">
    <name type="scientific">Citreimonas salinaria</name>
    <dbReference type="NCBI Taxonomy" id="321339"/>
    <lineage>
        <taxon>Bacteria</taxon>
        <taxon>Pseudomonadati</taxon>
        <taxon>Pseudomonadota</taxon>
        <taxon>Alphaproteobacteria</taxon>
        <taxon>Rhodobacterales</taxon>
        <taxon>Roseobacteraceae</taxon>
        <taxon>Citreimonas</taxon>
    </lineage>
</organism>
<accession>A0A1H3NR93</accession>
<keyword evidence="1" id="KW-0472">Membrane</keyword>
<dbReference type="STRING" id="321339.SAMN05444340_1298"/>
<keyword evidence="3" id="KW-1185">Reference proteome</keyword>
<proteinExistence type="predicted"/>
<reference evidence="2 3" key="1">
    <citation type="submission" date="2016-10" db="EMBL/GenBank/DDBJ databases">
        <authorList>
            <person name="de Groot N.N."/>
        </authorList>
    </citation>
    <scope>NUCLEOTIDE SEQUENCE [LARGE SCALE GENOMIC DNA]</scope>
    <source>
        <strain evidence="2 3">DSM 26880</strain>
    </source>
</reference>
<sequence>MKQIDVENDGKRSKFLIVAMIVQIVVVLVLLLIYLAWLSA</sequence>
<evidence type="ECO:0000256" key="1">
    <source>
        <dbReference type="SAM" id="Phobius"/>
    </source>
</evidence>
<name>A0A1H3NR93_9RHOB</name>
<protein>
    <submittedName>
        <fullName evidence="2">Uncharacterized protein</fullName>
    </submittedName>
</protein>
<dbReference type="EMBL" id="FNPF01000029">
    <property type="protein sequence ID" value="SDY91354.1"/>
    <property type="molecule type" value="Genomic_DNA"/>
</dbReference>
<dbReference type="AlphaFoldDB" id="A0A1H3NR93"/>
<keyword evidence="1" id="KW-1133">Transmembrane helix</keyword>
<dbReference type="Proteomes" id="UP000199286">
    <property type="component" value="Unassembled WGS sequence"/>
</dbReference>
<feature type="transmembrane region" description="Helical" evidence="1">
    <location>
        <begin position="15"/>
        <end position="37"/>
    </location>
</feature>
<evidence type="ECO:0000313" key="2">
    <source>
        <dbReference type="EMBL" id="SDY91354.1"/>
    </source>
</evidence>
<gene>
    <name evidence="2" type="ORF">SAMN05444340_1298</name>
</gene>
<dbReference type="RefSeq" id="WP_281242779.1">
    <property type="nucleotide sequence ID" value="NZ_FNPF01000029.1"/>
</dbReference>
<keyword evidence="1" id="KW-0812">Transmembrane</keyword>
<evidence type="ECO:0000313" key="3">
    <source>
        <dbReference type="Proteomes" id="UP000199286"/>
    </source>
</evidence>